<reference evidence="7" key="1">
    <citation type="submission" date="2020-11" db="EMBL/GenBank/DDBJ databases">
        <authorList>
            <consortium name="DOE Joint Genome Institute"/>
            <person name="Ahrendt S."/>
            <person name="Riley R."/>
            <person name="Andreopoulos W."/>
            <person name="Labutti K."/>
            <person name="Pangilinan J."/>
            <person name="Ruiz-Duenas F.J."/>
            <person name="Barrasa J.M."/>
            <person name="Sanchez-Garcia M."/>
            <person name="Camarero S."/>
            <person name="Miyauchi S."/>
            <person name="Serrano A."/>
            <person name="Linde D."/>
            <person name="Babiker R."/>
            <person name="Drula E."/>
            <person name="Ayuso-Fernandez I."/>
            <person name="Pacheco R."/>
            <person name="Padilla G."/>
            <person name="Ferreira P."/>
            <person name="Barriuso J."/>
            <person name="Kellner H."/>
            <person name="Castanera R."/>
            <person name="Alfaro M."/>
            <person name="Ramirez L."/>
            <person name="Pisabarro A.G."/>
            <person name="Kuo A."/>
            <person name="Tritt A."/>
            <person name="Lipzen A."/>
            <person name="He G."/>
            <person name="Yan M."/>
            <person name="Ng V."/>
            <person name="Cullen D."/>
            <person name="Martin F."/>
            <person name="Rosso M.-N."/>
            <person name="Henrissat B."/>
            <person name="Hibbett D."/>
            <person name="Martinez A.T."/>
            <person name="Grigoriev I.V."/>
        </authorList>
    </citation>
    <scope>NUCLEOTIDE SEQUENCE</scope>
    <source>
        <strain evidence="7">CIRM-BRFM 674</strain>
    </source>
</reference>
<feature type="region of interest" description="Disordered" evidence="6">
    <location>
        <begin position="331"/>
        <end position="410"/>
    </location>
</feature>
<comment type="subcellular location">
    <subcellularLocation>
        <location evidence="2">Cytoplasm</location>
    </subcellularLocation>
    <subcellularLocation>
        <location evidence="1">Nucleus</location>
    </subcellularLocation>
</comment>
<name>A0A9P5YM27_9AGAR</name>
<dbReference type="Gene3D" id="1.25.10.10">
    <property type="entry name" value="Leucine-rich Repeat Variant"/>
    <property type="match status" value="2"/>
</dbReference>
<dbReference type="PANTHER" id="PTHR15651">
    <property type="entry name" value="ARMADILLO REPEAT-CONTAINING PROTEIN 8"/>
    <property type="match status" value="1"/>
</dbReference>
<keyword evidence="3" id="KW-0963">Cytoplasm</keyword>
<keyword evidence="8" id="KW-1185">Reference proteome</keyword>
<dbReference type="SUPFAM" id="SSF48371">
    <property type="entry name" value="ARM repeat"/>
    <property type="match status" value="2"/>
</dbReference>
<accession>A0A9P5YM27</accession>
<dbReference type="GO" id="GO:0005737">
    <property type="term" value="C:cytoplasm"/>
    <property type="evidence" value="ECO:0007669"/>
    <property type="project" value="UniProtKB-SubCell"/>
</dbReference>
<dbReference type="Proteomes" id="UP000807469">
    <property type="component" value="Unassembled WGS sequence"/>
</dbReference>
<dbReference type="InterPro" id="IPR000225">
    <property type="entry name" value="Armadillo"/>
</dbReference>
<feature type="region of interest" description="Disordered" evidence="6">
    <location>
        <begin position="834"/>
        <end position="874"/>
    </location>
</feature>
<sequence length="952" mass="98462">MTITALTVARLKQVKNAIIGNPQAKSALSTDNLFISSLVDAVNPPPSSPADPDTSHDALVIESAVVIASLSASDAALLVLLRAQAPRALLYALSRLPSSDQGTSHAQLRAALARALRALAAATADVVGPPLWGLLKQPSRDLLEEARSSIDVFVSMEALDVYLPFLVLPNPPKQPSAHAILTATAVAQLLGLTLRTPAHLSLVTSWVPPATRAASAAFSPTSPTSASGATVPPRSKRGWEKTAIPGTGGVPIVVRWLLALLNGSKDVKLIESVLNALAALVKENPVLAGHLGRAEKDFLPMTTILGFTKSRSSDVQIAACLCVTHTLRALPPAPPPPPPPHFPHAHAHASSSSHSHGHGHGHSHSLSLGHSSSTGRSGIGSPGAAAGSSTSGRSSTSGTTGGNGGAGGLPVEEVGVRTVLGVVNRILGTTSGESAQVRTKACFVLHYLVADDAQLCHAAFDRGCLDVLGALIQEISPQEPAPPEWEEGESEALQNLREASLTALASLALASDDARRRIASPPPSLLPCLARALRATQHTGTRYAAAQCVRAMARSVSVLRTSIVDSGLGMDVLRVVLGRPLGGRFGGAVAGSMGLSGTNTARGKECDAMDVSGVKDSELGEDRRVLGAALSAVCNIVNDFSPLRPIYLEEGLMPRLVYILRETSDGPLRLSALWAVKNLVRKASSETKRDVMSHIGWAELDNFLDDPDEAFKEQAFNLLRNLAENEDGIAMIFRELGPAVLTRLLHGLSSSSTDVVLQAAYALANLTNGTGAQQDSILGAPGILSALASCLAEGPPAVRRPCVSAVLTLAQRNPRRRREMQEAGIVNTLKRLSEWSGHGPAPVSSGAGSTGASGMGLSPSSRGSGAGAAAAGGGAWSPGAWGAHQAGVHAHSGSGTWAPGTWSGSGGVMHAALGAGRTPSASSHLVLEDDREVVSRARLALEWLEHGETYVS</sequence>
<gene>
    <name evidence="7" type="ORF">BDN70DRAFT_844636</name>
</gene>
<dbReference type="PANTHER" id="PTHR15651:SF7">
    <property type="entry name" value="ARMADILLO REPEAT-CONTAINING PROTEIN 8"/>
    <property type="match status" value="1"/>
</dbReference>
<dbReference type="GO" id="GO:0043161">
    <property type="term" value="P:proteasome-mediated ubiquitin-dependent protein catabolic process"/>
    <property type="evidence" value="ECO:0007669"/>
    <property type="project" value="TreeGrafter"/>
</dbReference>
<evidence type="ECO:0000313" key="8">
    <source>
        <dbReference type="Proteomes" id="UP000807469"/>
    </source>
</evidence>
<dbReference type="SMART" id="SM00185">
    <property type="entry name" value="ARM"/>
    <property type="match status" value="4"/>
</dbReference>
<feature type="compositionally biased region" description="Low complexity" evidence="6">
    <location>
        <begin position="382"/>
        <end position="398"/>
    </location>
</feature>
<dbReference type="InterPro" id="IPR016024">
    <property type="entry name" value="ARM-type_fold"/>
</dbReference>
<evidence type="ECO:0000256" key="4">
    <source>
        <dbReference type="ARBA" id="ARBA00022737"/>
    </source>
</evidence>
<dbReference type="InterPro" id="IPR011989">
    <property type="entry name" value="ARM-like"/>
</dbReference>
<dbReference type="OrthoDB" id="5559898at2759"/>
<keyword evidence="4" id="KW-0677">Repeat</keyword>
<protein>
    <submittedName>
        <fullName evidence="7">ARM repeat-containing protein</fullName>
    </submittedName>
</protein>
<feature type="compositionally biased region" description="Low complexity" evidence="6">
    <location>
        <begin position="836"/>
        <end position="847"/>
    </location>
</feature>
<feature type="compositionally biased region" description="Low complexity" evidence="6">
    <location>
        <begin position="364"/>
        <end position="376"/>
    </location>
</feature>
<keyword evidence="5" id="KW-0539">Nucleus</keyword>
<organism evidence="7 8">
    <name type="scientific">Pholiota conissans</name>
    <dbReference type="NCBI Taxonomy" id="109636"/>
    <lineage>
        <taxon>Eukaryota</taxon>
        <taxon>Fungi</taxon>
        <taxon>Dikarya</taxon>
        <taxon>Basidiomycota</taxon>
        <taxon>Agaricomycotina</taxon>
        <taxon>Agaricomycetes</taxon>
        <taxon>Agaricomycetidae</taxon>
        <taxon>Agaricales</taxon>
        <taxon>Agaricineae</taxon>
        <taxon>Strophariaceae</taxon>
        <taxon>Pholiota</taxon>
    </lineage>
</organism>
<comment type="caution">
    <text evidence="7">The sequence shown here is derived from an EMBL/GenBank/DDBJ whole genome shotgun (WGS) entry which is preliminary data.</text>
</comment>
<evidence type="ECO:0000256" key="3">
    <source>
        <dbReference type="ARBA" id="ARBA00022490"/>
    </source>
</evidence>
<feature type="compositionally biased region" description="Gly residues" evidence="6">
    <location>
        <begin position="399"/>
        <end position="408"/>
    </location>
</feature>
<dbReference type="GO" id="GO:0034657">
    <property type="term" value="C:GID complex"/>
    <property type="evidence" value="ECO:0007669"/>
    <property type="project" value="TreeGrafter"/>
</dbReference>
<evidence type="ECO:0000313" key="7">
    <source>
        <dbReference type="EMBL" id="KAF9472293.1"/>
    </source>
</evidence>
<feature type="compositionally biased region" description="Pro residues" evidence="6">
    <location>
        <begin position="331"/>
        <end position="342"/>
    </location>
</feature>
<dbReference type="AlphaFoldDB" id="A0A9P5YM27"/>
<dbReference type="EMBL" id="MU155552">
    <property type="protein sequence ID" value="KAF9472293.1"/>
    <property type="molecule type" value="Genomic_DNA"/>
</dbReference>
<evidence type="ECO:0000256" key="5">
    <source>
        <dbReference type="ARBA" id="ARBA00023242"/>
    </source>
</evidence>
<proteinExistence type="predicted"/>
<evidence type="ECO:0000256" key="6">
    <source>
        <dbReference type="SAM" id="MobiDB-lite"/>
    </source>
</evidence>
<feature type="region of interest" description="Disordered" evidence="6">
    <location>
        <begin position="216"/>
        <end position="242"/>
    </location>
</feature>
<feature type="compositionally biased region" description="Gly residues" evidence="6">
    <location>
        <begin position="864"/>
        <end position="874"/>
    </location>
</feature>
<feature type="compositionally biased region" description="Low complexity" evidence="6">
    <location>
        <begin position="216"/>
        <end position="233"/>
    </location>
</feature>
<dbReference type="GO" id="GO:0005634">
    <property type="term" value="C:nucleus"/>
    <property type="evidence" value="ECO:0007669"/>
    <property type="project" value="UniProtKB-SubCell"/>
</dbReference>
<evidence type="ECO:0000256" key="2">
    <source>
        <dbReference type="ARBA" id="ARBA00004496"/>
    </source>
</evidence>
<dbReference type="InterPro" id="IPR038739">
    <property type="entry name" value="ARMC8/Vid28"/>
</dbReference>
<evidence type="ECO:0000256" key="1">
    <source>
        <dbReference type="ARBA" id="ARBA00004123"/>
    </source>
</evidence>